<dbReference type="InterPro" id="IPR008207">
    <property type="entry name" value="Sig_transdc_His_kin_Hpt_dom"/>
</dbReference>
<keyword evidence="22" id="KW-1185">Reference proteome</keyword>
<dbReference type="NCBIfam" id="TIGR00229">
    <property type="entry name" value="sensory_box"/>
    <property type="match status" value="1"/>
</dbReference>
<dbReference type="PROSITE" id="PS50109">
    <property type="entry name" value="HIS_KIN"/>
    <property type="match status" value="1"/>
</dbReference>
<evidence type="ECO:0000256" key="2">
    <source>
        <dbReference type="ARBA" id="ARBA00004429"/>
    </source>
</evidence>
<evidence type="ECO:0000256" key="7">
    <source>
        <dbReference type="ARBA" id="ARBA00022679"/>
    </source>
</evidence>
<comment type="caution">
    <text evidence="21">The sequence shown here is derived from an EMBL/GenBank/DDBJ whole genome shotgun (WGS) entry which is preliminary data.</text>
</comment>
<comment type="subcellular location">
    <subcellularLocation>
        <location evidence="2">Cell inner membrane</location>
        <topology evidence="2">Multi-pass membrane protein</topology>
    </subcellularLocation>
</comment>
<keyword evidence="13 16" id="KW-0472">Membrane</keyword>
<dbReference type="FunFam" id="3.30.565.10:FF:000010">
    <property type="entry name" value="Sensor histidine kinase RcsC"/>
    <property type="match status" value="1"/>
</dbReference>
<feature type="domain" description="HPt" evidence="20">
    <location>
        <begin position="725"/>
        <end position="821"/>
    </location>
</feature>
<dbReference type="EC" id="2.7.13.3" evidence="3"/>
<evidence type="ECO:0000256" key="6">
    <source>
        <dbReference type="ARBA" id="ARBA00022553"/>
    </source>
</evidence>
<keyword evidence="6 15" id="KW-0597">Phosphoprotein</keyword>
<evidence type="ECO:0000256" key="11">
    <source>
        <dbReference type="ARBA" id="ARBA00022989"/>
    </source>
</evidence>
<dbReference type="PRINTS" id="PR00344">
    <property type="entry name" value="BCTRLSENSOR"/>
</dbReference>
<keyword evidence="10" id="KW-0067">ATP-binding</keyword>
<evidence type="ECO:0000259" key="17">
    <source>
        <dbReference type="PROSITE" id="PS50109"/>
    </source>
</evidence>
<keyword evidence="7" id="KW-0808">Transferase</keyword>
<dbReference type="GO" id="GO:0000155">
    <property type="term" value="F:phosphorelay sensor kinase activity"/>
    <property type="evidence" value="ECO:0007669"/>
    <property type="project" value="InterPro"/>
</dbReference>
<dbReference type="Proteomes" id="UP000022447">
    <property type="component" value="Unassembled WGS sequence"/>
</dbReference>
<evidence type="ECO:0000256" key="10">
    <source>
        <dbReference type="ARBA" id="ARBA00022840"/>
    </source>
</evidence>
<evidence type="ECO:0000256" key="1">
    <source>
        <dbReference type="ARBA" id="ARBA00000085"/>
    </source>
</evidence>
<name>X7EMP5_9RHOB</name>
<dbReference type="PROSITE" id="PS50894">
    <property type="entry name" value="HPT"/>
    <property type="match status" value="1"/>
</dbReference>
<feature type="domain" description="Response regulatory" evidence="18">
    <location>
        <begin position="574"/>
        <end position="691"/>
    </location>
</feature>
<dbReference type="InterPro" id="IPR036641">
    <property type="entry name" value="HPT_dom_sf"/>
</dbReference>
<dbReference type="CDD" id="cd00082">
    <property type="entry name" value="HisKA"/>
    <property type="match status" value="1"/>
</dbReference>
<dbReference type="Gene3D" id="3.40.50.2300">
    <property type="match status" value="1"/>
</dbReference>
<evidence type="ECO:0000259" key="18">
    <source>
        <dbReference type="PROSITE" id="PS50110"/>
    </source>
</evidence>
<dbReference type="InterPro" id="IPR005467">
    <property type="entry name" value="His_kinase_dom"/>
</dbReference>
<evidence type="ECO:0000256" key="8">
    <source>
        <dbReference type="ARBA" id="ARBA00022692"/>
    </source>
</evidence>
<dbReference type="InterPro" id="IPR004358">
    <property type="entry name" value="Sig_transdc_His_kin-like_C"/>
</dbReference>
<dbReference type="InterPro" id="IPR003594">
    <property type="entry name" value="HATPase_dom"/>
</dbReference>
<keyword evidence="11 16" id="KW-1133">Transmembrane helix</keyword>
<dbReference type="InterPro" id="IPR011006">
    <property type="entry name" value="CheY-like_superfamily"/>
</dbReference>
<dbReference type="PROSITE" id="PS50110">
    <property type="entry name" value="RESPONSE_REGULATORY"/>
    <property type="match status" value="1"/>
</dbReference>
<evidence type="ECO:0000313" key="21">
    <source>
        <dbReference type="EMBL" id="ETX16393.1"/>
    </source>
</evidence>
<keyword evidence="8 16" id="KW-0812">Transmembrane</keyword>
<dbReference type="Gene3D" id="1.10.287.130">
    <property type="match status" value="1"/>
</dbReference>
<dbReference type="InterPro" id="IPR000014">
    <property type="entry name" value="PAS"/>
</dbReference>
<feature type="transmembrane region" description="Helical" evidence="16">
    <location>
        <begin position="149"/>
        <end position="171"/>
    </location>
</feature>
<proteinExistence type="predicted"/>
<accession>X7EMP5</accession>
<evidence type="ECO:0000256" key="12">
    <source>
        <dbReference type="ARBA" id="ARBA00023012"/>
    </source>
</evidence>
<organism evidence="21 22">
    <name type="scientific">Roseivivax halodurans JCM 10272</name>
    <dbReference type="NCBI Taxonomy" id="1449350"/>
    <lineage>
        <taxon>Bacteria</taxon>
        <taxon>Pseudomonadati</taxon>
        <taxon>Pseudomonadota</taxon>
        <taxon>Alphaproteobacteria</taxon>
        <taxon>Rhodobacterales</taxon>
        <taxon>Roseobacteraceae</taxon>
        <taxon>Roseivivax</taxon>
    </lineage>
</organism>
<dbReference type="Gene3D" id="3.30.565.10">
    <property type="entry name" value="Histidine kinase-like ATPase, C-terminal domain"/>
    <property type="match status" value="1"/>
</dbReference>
<dbReference type="PANTHER" id="PTHR43047:SF64">
    <property type="entry name" value="HISTIDINE KINASE CONTAINING CHEY-HOMOLOGOUS RECEIVER DOMAIN AND PAS DOMAIN-RELATED"/>
    <property type="match status" value="1"/>
</dbReference>
<dbReference type="InterPro" id="IPR001789">
    <property type="entry name" value="Sig_transdc_resp-reg_receiver"/>
</dbReference>
<dbReference type="eggNOG" id="COG2205">
    <property type="taxonomic scope" value="Bacteria"/>
</dbReference>
<dbReference type="Pfam" id="PF13426">
    <property type="entry name" value="PAS_9"/>
    <property type="match status" value="1"/>
</dbReference>
<sequence>MLVLRQIDEFSTAASDNVQWSLAQTDVEYLRYELAIADAEARATPATIEAIRRRFDVFYSRMSTLANGDVFELLRADPAFEDPRQEIEAHLQATIPLIDGPDADLLAALPQLAEDAAAISGDVRAMTLEGLASFANVSDSKREGLVRTLALLAAVLATIFAGLALVAVSLYRLMRLSDDRAREVQLGAARTRTIVETSLDSIFVIDASGHIAEMNGTARHMFGFDETEAGMPLERLFADAGEGHLREGPLSFLASGAAPAIHERRFEATAKDAHGRHFPAEISIGKADGEGDPVYIAYVRDISRRKIAEQGLTEARDRALAGERAKSEFLAVMSHEMRTPLNGLLGSMQLLRDHDLTERQTDLLDRMQSSGKLLLGLVNDVLDLTKLEAGKMEIERRPMSVARLLDGVVETVAPLATEAGDTLDWAWVGPARDACIGDQRRLRQVLLNLVGNAVKFTRDGSVAIEVEALGDNRTVEFRVIDTGVGISERDLERIFNDFETLDSSYSRQVGGTGLGLGISQRLVGLMEGEIGAESEQGEGSLFWVRVPIAGDTTDRTLSVARKAVAEPRPLPPLNLLLVEDNPINRAVAREMLEADGHRVTEAFDGAAGVDWARARRFDAILMDISMPVMDGIEAAREITRDGRASAGVPILAVTAHALPEEIDGFRAAGMAHIISKPIDRDELSSTLAAAVLPESERPASAAPVSQDAARLIDNAHLGAVWRDLPPAARETLLTRALAEIDETVTEVSGTDIPDDPNAVRETVHRAAGSCAALGFTAMHRALAEIETCLKRDGLVPSAPRDALPHLWSGTRNALEDWRSAA</sequence>
<feature type="domain" description="Histidine kinase" evidence="17">
    <location>
        <begin position="332"/>
        <end position="550"/>
    </location>
</feature>
<feature type="domain" description="PAS" evidence="19">
    <location>
        <begin position="187"/>
        <end position="228"/>
    </location>
</feature>
<dbReference type="PANTHER" id="PTHR43047">
    <property type="entry name" value="TWO-COMPONENT HISTIDINE PROTEIN KINASE"/>
    <property type="match status" value="1"/>
</dbReference>
<reference evidence="21 22" key="1">
    <citation type="submission" date="2014-01" db="EMBL/GenBank/DDBJ databases">
        <title>Roseivivax halodurans JCM 10272 Genome Sequencing.</title>
        <authorList>
            <person name="Lai Q."/>
            <person name="Li G."/>
            <person name="Shao Z."/>
        </authorList>
    </citation>
    <scope>NUCLEOTIDE SEQUENCE [LARGE SCALE GENOMIC DNA]</scope>
    <source>
        <strain evidence="21 22">JCM 10272</strain>
    </source>
</reference>
<dbReference type="InterPro" id="IPR003661">
    <property type="entry name" value="HisK_dim/P_dom"/>
</dbReference>
<dbReference type="PATRIC" id="fig|1449350.3.peg.145"/>
<evidence type="ECO:0000256" key="13">
    <source>
        <dbReference type="ARBA" id="ARBA00023136"/>
    </source>
</evidence>
<evidence type="ECO:0000256" key="15">
    <source>
        <dbReference type="PROSITE-ProRule" id="PRU00169"/>
    </source>
</evidence>
<dbReference type="SUPFAM" id="SSF55785">
    <property type="entry name" value="PYP-like sensor domain (PAS domain)"/>
    <property type="match status" value="1"/>
</dbReference>
<keyword evidence="5" id="KW-0997">Cell inner membrane</keyword>
<dbReference type="GO" id="GO:0005886">
    <property type="term" value="C:plasma membrane"/>
    <property type="evidence" value="ECO:0007669"/>
    <property type="project" value="UniProtKB-SubCell"/>
</dbReference>
<dbReference type="CDD" id="cd17546">
    <property type="entry name" value="REC_hyHK_CKI1_RcsC-like"/>
    <property type="match status" value="1"/>
</dbReference>
<evidence type="ECO:0000256" key="16">
    <source>
        <dbReference type="SAM" id="Phobius"/>
    </source>
</evidence>
<keyword evidence="9 21" id="KW-0418">Kinase</keyword>
<dbReference type="Gene3D" id="3.30.450.20">
    <property type="entry name" value="PAS domain"/>
    <property type="match status" value="1"/>
</dbReference>
<dbReference type="EMBL" id="JALZ01000001">
    <property type="protein sequence ID" value="ETX16393.1"/>
    <property type="molecule type" value="Genomic_DNA"/>
</dbReference>
<dbReference type="SUPFAM" id="SSF55874">
    <property type="entry name" value="ATPase domain of HSP90 chaperone/DNA topoisomerase II/histidine kinase"/>
    <property type="match status" value="1"/>
</dbReference>
<dbReference type="CDD" id="cd16922">
    <property type="entry name" value="HATPase_EvgS-ArcB-TorS-like"/>
    <property type="match status" value="1"/>
</dbReference>
<dbReference type="InterPro" id="IPR035965">
    <property type="entry name" value="PAS-like_dom_sf"/>
</dbReference>
<feature type="modified residue" description="4-aspartylphosphate" evidence="15">
    <location>
        <position position="623"/>
    </location>
</feature>
<dbReference type="InterPro" id="IPR036890">
    <property type="entry name" value="HATPase_C_sf"/>
</dbReference>
<keyword evidence="12" id="KW-0902">Two-component regulatory system</keyword>
<keyword evidence="4" id="KW-1003">Cell membrane</keyword>
<comment type="catalytic activity">
    <reaction evidence="1">
        <text>ATP + protein L-histidine = ADP + protein N-phospho-L-histidine.</text>
        <dbReference type="EC" id="2.7.13.3"/>
    </reaction>
</comment>
<evidence type="ECO:0000256" key="5">
    <source>
        <dbReference type="ARBA" id="ARBA00022519"/>
    </source>
</evidence>
<dbReference type="SMART" id="SM00388">
    <property type="entry name" value="HisKA"/>
    <property type="match status" value="1"/>
</dbReference>
<dbReference type="Pfam" id="PF01627">
    <property type="entry name" value="Hpt"/>
    <property type="match status" value="1"/>
</dbReference>
<dbReference type="AlphaFoldDB" id="X7EMP5"/>
<dbReference type="STRING" id="1449350.OCH239_00715"/>
<evidence type="ECO:0000256" key="9">
    <source>
        <dbReference type="ARBA" id="ARBA00022777"/>
    </source>
</evidence>
<evidence type="ECO:0000259" key="19">
    <source>
        <dbReference type="PROSITE" id="PS50112"/>
    </source>
</evidence>
<evidence type="ECO:0000256" key="4">
    <source>
        <dbReference type="ARBA" id="ARBA00022475"/>
    </source>
</evidence>
<protein>
    <recommendedName>
        <fullName evidence="3">histidine kinase</fullName>
        <ecNumber evidence="3">2.7.13.3</ecNumber>
    </recommendedName>
</protein>
<dbReference type="Pfam" id="PF00512">
    <property type="entry name" value="HisKA"/>
    <property type="match status" value="1"/>
</dbReference>
<dbReference type="Pfam" id="PF00072">
    <property type="entry name" value="Response_reg"/>
    <property type="match status" value="1"/>
</dbReference>
<dbReference type="PROSITE" id="PS50112">
    <property type="entry name" value="PAS"/>
    <property type="match status" value="1"/>
</dbReference>
<dbReference type="InterPro" id="IPR036097">
    <property type="entry name" value="HisK_dim/P_sf"/>
</dbReference>
<evidence type="ECO:0000256" key="14">
    <source>
        <dbReference type="PROSITE-ProRule" id="PRU00110"/>
    </source>
</evidence>
<evidence type="ECO:0000256" key="3">
    <source>
        <dbReference type="ARBA" id="ARBA00012438"/>
    </source>
</evidence>
<gene>
    <name evidence="21" type="ORF">OCH239_00715</name>
</gene>
<feature type="modified residue" description="Phosphohistidine" evidence="14">
    <location>
        <position position="764"/>
    </location>
</feature>
<dbReference type="SUPFAM" id="SSF47226">
    <property type="entry name" value="Histidine-containing phosphotransfer domain, HPT domain"/>
    <property type="match status" value="1"/>
</dbReference>
<dbReference type="SMART" id="SM00448">
    <property type="entry name" value="REC"/>
    <property type="match status" value="1"/>
</dbReference>
<dbReference type="SUPFAM" id="SSF47384">
    <property type="entry name" value="Homodimeric domain of signal transducing histidine kinase"/>
    <property type="match status" value="1"/>
</dbReference>
<dbReference type="SUPFAM" id="SSF52172">
    <property type="entry name" value="CheY-like"/>
    <property type="match status" value="1"/>
</dbReference>
<dbReference type="Pfam" id="PF02518">
    <property type="entry name" value="HATPase_c"/>
    <property type="match status" value="1"/>
</dbReference>
<keyword evidence="10" id="KW-0547">Nucleotide-binding</keyword>
<dbReference type="SMART" id="SM00387">
    <property type="entry name" value="HATPase_c"/>
    <property type="match status" value="1"/>
</dbReference>
<dbReference type="CDD" id="cd00130">
    <property type="entry name" value="PAS"/>
    <property type="match status" value="1"/>
</dbReference>
<evidence type="ECO:0000313" key="22">
    <source>
        <dbReference type="Proteomes" id="UP000022447"/>
    </source>
</evidence>
<dbReference type="Gene3D" id="1.20.120.160">
    <property type="entry name" value="HPT domain"/>
    <property type="match status" value="1"/>
</dbReference>
<evidence type="ECO:0000259" key="20">
    <source>
        <dbReference type="PROSITE" id="PS50894"/>
    </source>
</evidence>